<dbReference type="EMBL" id="JBHSTI010000008">
    <property type="protein sequence ID" value="MFC6238569.1"/>
    <property type="molecule type" value="Genomic_DNA"/>
</dbReference>
<sequence>MPAPRDPAASMALLTELVRDDAAEEYAEAARRHRGARPARTTRVAFVLTCAAVAGVLALAVVQRQAVAPEAEKARQVLVDRVARTQEEIAALEADIARTRADLAAAQEVLLAQSDEGAALAERIGSLEAATGYTAVQGPGLVVVLDSADGTDPAATDDPGRVLDTDVQNAVNALWASGAEAIAVNGVRLTSTTAIRSAGAAILVDFRPLLPPYRVEAIGDGAALAVAFPRTTSGNELDDVVQQFGVKLSFEQATSLTLPASTALLPVRARVPSLGADTVAGSSASAGADPDAGTSKEAGS</sequence>
<dbReference type="PANTHER" id="PTHR37313:SF1">
    <property type="entry name" value="UPF0749 PROTEIN RV1823"/>
    <property type="match status" value="1"/>
</dbReference>
<proteinExistence type="inferred from homology"/>
<keyword evidence="2" id="KW-0175">Coiled coil</keyword>
<dbReference type="InterPro" id="IPR010273">
    <property type="entry name" value="DUF881"/>
</dbReference>
<dbReference type="Pfam" id="PF05949">
    <property type="entry name" value="DUF881"/>
    <property type="match status" value="1"/>
</dbReference>
<feature type="transmembrane region" description="Helical" evidence="4">
    <location>
        <begin position="41"/>
        <end position="62"/>
    </location>
</feature>
<organism evidence="5 6">
    <name type="scientific">Longivirga aurantiaca</name>
    <dbReference type="NCBI Taxonomy" id="1837743"/>
    <lineage>
        <taxon>Bacteria</taxon>
        <taxon>Bacillati</taxon>
        <taxon>Actinomycetota</taxon>
        <taxon>Actinomycetes</taxon>
        <taxon>Sporichthyales</taxon>
        <taxon>Sporichthyaceae</taxon>
        <taxon>Longivirga</taxon>
    </lineage>
</organism>
<keyword evidence="4" id="KW-0472">Membrane</keyword>
<feature type="coiled-coil region" evidence="2">
    <location>
        <begin position="75"/>
        <end position="109"/>
    </location>
</feature>
<evidence type="ECO:0000313" key="6">
    <source>
        <dbReference type="Proteomes" id="UP001596138"/>
    </source>
</evidence>
<keyword evidence="4" id="KW-1133">Transmembrane helix</keyword>
<protein>
    <submittedName>
        <fullName evidence="5">DUF881 domain-containing protein</fullName>
    </submittedName>
</protein>
<accession>A0ABW1T2P7</accession>
<dbReference type="Gene3D" id="3.30.70.1880">
    <property type="entry name" value="Protein of unknown function DUF881"/>
    <property type="match status" value="1"/>
</dbReference>
<dbReference type="PANTHER" id="PTHR37313">
    <property type="entry name" value="UPF0749 PROTEIN RV1825"/>
    <property type="match status" value="1"/>
</dbReference>
<evidence type="ECO:0000256" key="1">
    <source>
        <dbReference type="ARBA" id="ARBA00009108"/>
    </source>
</evidence>
<reference evidence="6" key="1">
    <citation type="journal article" date="2019" name="Int. J. Syst. Evol. Microbiol.">
        <title>The Global Catalogue of Microorganisms (GCM) 10K type strain sequencing project: providing services to taxonomists for standard genome sequencing and annotation.</title>
        <authorList>
            <consortium name="The Broad Institute Genomics Platform"/>
            <consortium name="The Broad Institute Genome Sequencing Center for Infectious Disease"/>
            <person name="Wu L."/>
            <person name="Ma J."/>
        </authorList>
    </citation>
    <scope>NUCLEOTIDE SEQUENCE [LARGE SCALE GENOMIC DNA]</scope>
    <source>
        <strain evidence="6">CGMCC 4.7317</strain>
    </source>
</reference>
<dbReference type="Proteomes" id="UP001596138">
    <property type="component" value="Unassembled WGS sequence"/>
</dbReference>
<evidence type="ECO:0000256" key="3">
    <source>
        <dbReference type="SAM" id="MobiDB-lite"/>
    </source>
</evidence>
<name>A0ABW1T2P7_9ACTN</name>
<comment type="similarity">
    <text evidence="1">Belongs to the UPF0749 family.</text>
</comment>
<keyword evidence="6" id="KW-1185">Reference proteome</keyword>
<evidence type="ECO:0000256" key="4">
    <source>
        <dbReference type="SAM" id="Phobius"/>
    </source>
</evidence>
<feature type="region of interest" description="Disordered" evidence="3">
    <location>
        <begin position="277"/>
        <end position="300"/>
    </location>
</feature>
<comment type="caution">
    <text evidence="5">The sequence shown here is derived from an EMBL/GenBank/DDBJ whole genome shotgun (WGS) entry which is preliminary data.</text>
</comment>
<gene>
    <name evidence="5" type="ORF">ACFQGU_11825</name>
</gene>
<keyword evidence="4" id="KW-0812">Transmembrane</keyword>
<dbReference type="RefSeq" id="WP_386766890.1">
    <property type="nucleotide sequence ID" value="NZ_JBHSTI010000008.1"/>
</dbReference>
<evidence type="ECO:0000313" key="5">
    <source>
        <dbReference type="EMBL" id="MFC6238569.1"/>
    </source>
</evidence>
<evidence type="ECO:0000256" key="2">
    <source>
        <dbReference type="SAM" id="Coils"/>
    </source>
</evidence>